<comment type="caution">
    <text evidence="5">The sequence shown here is derived from an EMBL/GenBank/DDBJ whole genome shotgun (WGS) entry which is preliminary data.</text>
</comment>
<dbReference type="SMART" id="SM00450">
    <property type="entry name" value="RHOD"/>
    <property type="match status" value="2"/>
</dbReference>
<dbReference type="EC" id="2.8.1.1" evidence="1"/>
<feature type="domain" description="Rhodanese" evidence="4">
    <location>
        <begin position="162"/>
        <end position="279"/>
    </location>
</feature>
<evidence type="ECO:0000313" key="6">
    <source>
        <dbReference type="Proteomes" id="UP000190626"/>
    </source>
</evidence>
<gene>
    <name evidence="5" type="ORF">BC351_19330</name>
</gene>
<dbReference type="InterPro" id="IPR036873">
    <property type="entry name" value="Rhodanese-like_dom_sf"/>
</dbReference>
<reference evidence="6" key="1">
    <citation type="submission" date="2016-07" db="EMBL/GenBank/DDBJ databases">
        <authorList>
            <person name="Florea S."/>
            <person name="Webb J.S."/>
            <person name="Jaromczyk J."/>
            <person name="Schardl C.L."/>
        </authorList>
    </citation>
    <scope>NUCLEOTIDE SEQUENCE [LARGE SCALE GENOMIC DNA]</scope>
    <source>
        <strain evidence="6">CY1</strain>
    </source>
</reference>
<keyword evidence="5" id="KW-0808">Transferase</keyword>
<keyword evidence="2" id="KW-0677">Repeat</keyword>
<keyword evidence="6" id="KW-1185">Reference proteome</keyword>
<proteinExistence type="predicted"/>
<dbReference type="STRING" id="1469647.BC351_19330"/>
<organism evidence="5 6">
    <name type="scientific">Paenibacillus ferrarius</name>
    <dbReference type="NCBI Taxonomy" id="1469647"/>
    <lineage>
        <taxon>Bacteria</taxon>
        <taxon>Bacillati</taxon>
        <taxon>Bacillota</taxon>
        <taxon>Bacilli</taxon>
        <taxon>Bacillales</taxon>
        <taxon>Paenibacillaceae</taxon>
        <taxon>Paenibacillus</taxon>
    </lineage>
</organism>
<dbReference type="CDD" id="cd01449">
    <property type="entry name" value="TST_Repeat_2"/>
    <property type="match status" value="1"/>
</dbReference>
<dbReference type="PANTHER" id="PTHR43855">
    <property type="entry name" value="THIOSULFATE SULFURTRANSFERASE"/>
    <property type="match status" value="1"/>
</dbReference>
<dbReference type="InterPro" id="IPR051126">
    <property type="entry name" value="Thiosulfate_sulfurtransferase"/>
</dbReference>
<dbReference type="InterPro" id="IPR001763">
    <property type="entry name" value="Rhodanese-like_dom"/>
</dbReference>
<sequence>MTIHNEYEQSEYPNQHLLVDAQWVKENSSNPDIVVLDTRTQGYESGHIPGAISLPVKVVKDAERPVFAAPEIIQRELEKRGVSRDTTIIVYDDGAGVFATRIFYVLEYFGLRDRVKLLHGGYTAWLAAGSAVSTQAAEVTEGRINLAAQDQLVVTKERIQKGVDNAILLDTRSALEYTGADQRTNRKGGHIKGAVHKEWKEALGPADGNGVVHFKDYTTLKQEFETLGVRPEHTIIPYCQSNQRGAHTYFILRLMGYPDIRPYEGSWDEWGNDEHTECVR</sequence>
<dbReference type="Pfam" id="PF00581">
    <property type="entry name" value="Rhodanese"/>
    <property type="match status" value="2"/>
</dbReference>
<dbReference type="RefSeq" id="WP_079410284.1">
    <property type="nucleotide sequence ID" value="NZ_MBTG01000006.1"/>
</dbReference>
<evidence type="ECO:0000256" key="1">
    <source>
        <dbReference type="ARBA" id="ARBA00012245"/>
    </source>
</evidence>
<evidence type="ECO:0000259" key="4">
    <source>
        <dbReference type="PROSITE" id="PS50206"/>
    </source>
</evidence>
<dbReference type="EMBL" id="MBTG01000006">
    <property type="protein sequence ID" value="OPH59636.1"/>
    <property type="molecule type" value="Genomic_DNA"/>
</dbReference>
<dbReference type="PANTHER" id="PTHR43855:SF1">
    <property type="entry name" value="THIOSULFATE SULFURTRANSFERASE"/>
    <property type="match status" value="1"/>
</dbReference>
<feature type="domain" description="Rhodanese" evidence="4">
    <location>
        <begin position="29"/>
        <end position="134"/>
    </location>
</feature>
<protein>
    <recommendedName>
        <fullName evidence="1">thiosulfate sulfurtransferase</fullName>
        <ecNumber evidence="1">2.8.1.1</ecNumber>
    </recommendedName>
</protein>
<dbReference type="AlphaFoldDB" id="A0A1V4HPC0"/>
<comment type="catalytic activity">
    <reaction evidence="3">
        <text>thiosulfate + hydrogen cyanide = thiocyanate + sulfite + 2 H(+)</text>
        <dbReference type="Rhea" id="RHEA:16881"/>
        <dbReference type="ChEBI" id="CHEBI:15378"/>
        <dbReference type="ChEBI" id="CHEBI:17359"/>
        <dbReference type="ChEBI" id="CHEBI:18022"/>
        <dbReference type="ChEBI" id="CHEBI:18407"/>
        <dbReference type="ChEBI" id="CHEBI:33542"/>
        <dbReference type="EC" id="2.8.1.1"/>
    </reaction>
</comment>
<evidence type="ECO:0000256" key="3">
    <source>
        <dbReference type="ARBA" id="ARBA00047549"/>
    </source>
</evidence>
<dbReference type="OrthoDB" id="9770030at2"/>
<dbReference type="Gene3D" id="3.40.250.10">
    <property type="entry name" value="Rhodanese-like domain"/>
    <property type="match status" value="2"/>
</dbReference>
<accession>A0A1V4HPC0</accession>
<dbReference type="PROSITE" id="PS00380">
    <property type="entry name" value="RHODANESE_1"/>
    <property type="match status" value="1"/>
</dbReference>
<dbReference type="Proteomes" id="UP000190626">
    <property type="component" value="Unassembled WGS sequence"/>
</dbReference>
<dbReference type="InterPro" id="IPR001307">
    <property type="entry name" value="Thiosulphate_STrfase_CS"/>
</dbReference>
<evidence type="ECO:0000256" key="2">
    <source>
        <dbReference type="ARBA" id="ARBA00022737"/>
    </source>
</evidence>
<dbReference type="SUPFAM" id="SSF52821">
    <property type="entry name" value="Rhodanese/Cell cycle control phosphatase"/>
    <property type="match status" value="2"/>
</dbReference>
<name>A0A1V4HPC0_9BACL</name>
<dbReference type="PROSITE" id="PS50206">
    <property type="entry name" value="RHODANESE_3"/>
    <property type="match status" value="2"/>
</dbReference>
<dbReference type="CDD" id="cd01448">
    <property type="entry name" value="TST_Repeat_1"/>
    <property type="match status" value="1"/>
</dbReference>
<dbReference type="GO" id="GO:0004792">
    <property type="term" value="F:thiosulfate-cyanide sulfurtransferase activity"/>
    <property type="evidence" value="ECO:0007669"/>
    <property type="project" value="UniProtKB-EC"/>
</dbReference>
<evidence type="ECO:0000313" key="5">
    <source>
        <dbReference type="EMBL" id="OPH59636.1"/>
    </source>
</evidence>